<dbReference type="InterPro" id="IPR000101">
    <property type="entry name" value="GGT_peptidase"/>
</dbReference>
<proteinExistence type="inferred from homology"/>
<accession>A0A1Y6ERD1</accession>
<feature type="active site" description="Nucleophile" evidence="9">
    <location>
        <position position="403"/>
    </location>
</feature>
<dbReference type="PROSITE" id="PS51257">
    <property type="entry name" value="PROKAR_LIPOPROTEIN"/>
    <property type="match status" value="1"/>
</dbReference>
<dbReference type="EC" id="3.4.19.13" evidence="11"/>
<dbReference type="OrthoDB" id="5297205at2"/>
<feature type="region of interest" description="Disordered" evidence="12">
    <location>
        <begin position="569"/>
        <end position="591"/>
    </location>
</feature>
<gene>
    <name evidence="14" type="ORF">SAMN06297229_1114</name>
</gene>
<dbReference type="GO" id="GO:0006750">
    <property type="term" value="P:glutathione biosynthetic process"/>
    <property type="evidence" value="ECO:0007669"/>
    <property type="project" value="UniProtKB-KW"/>
</dbReference>
<name>A0A1Y6ERD1_9GAMM</name>
<dbReference type="InterPro" id="IPR029055">
    <property type="entry name" value="Ntn_hydrolases_N"/>
</dbReference>
<comment type="pathway">
    <text evidence="11">Sulfur metabolism; glutathione metabolism.</text>
</comment>
<evidence type="ECO:0000256" key="1">
    <source>
        <dbReference type="ARBA" id="ARBA00001049"/>
    </source>
</evidence>
<evidence type="ECO:0000256" key="6">
    <source>
        <dbReference type="ARBA" id="ARBA00023145"/>
    </source>
</evidence>
<feature type="binding site" evidence="10">
    <location>
        <begin position="467"/>
        <end position="468"/>
    </location>
    <ligand>
        <name>L-glutamate</name>
        <dbReference type="ChEBI" id="CHEBI:29985"/>
    </ligand>
</feature>
<dbReference type="Pfam" id="PF01019">
    <property type="entry name" value="G_glu_transpept"/>
    <property type="match status" value="1"/>
</dbReference>
<comment type="subunit">
    <text evidence="11">This enzyme consists of two polypeptide chains, which are synthesized in precursor form from a single polypeptide.</text>
</comment>
<evidence type="ECO:0000313" key="15">
    <source>
        <dbReference type="Proteomes" id="UP000194450"/>
    </source>
</evidence>
<evidence type="ECO:0000256" key="7">
    <source>
        <dbReference type="ARBA" id="ARBA00023315"/>
    </source>
</evidence>
<dbReference type="InterPro" id="IPR043137">
    <property type="entry name" value="GGT_ssub_C"/>
</dbReference>
<dbReference type="Gene3D" id="1.10.246.130">
    <property type="match status" value="1"/>
</dbReference>
<evidence type="ECO:0000256" key="8">
    <source>
        <dbReference type="ARBA" id="ARBA00047417"/>
    </source>
</evidence>
<organism evidence="14 15">
    <name type="scientific">Pseudidiomarina planktonica</name>
    <dbReference type="NCBI Taxonomy" id="1323738"/>
    <lineage>
        <taxon>Bacteria</taxon>
        <taxon>Pseudomonadati</taxon>
        <taxon>Pseudomonadota</taxon>
        <taxon>Gammaproteobacteria</taxon>
        <taxon>Alteromonadales</taxon>
        <taxon>Idiomarinaceae</taxon>
        <taxon>Pseudidiomarina</taxon>
    </lineage>
</organism>
<feature type="binding site" evidence="10">
    <location>
        <position position="443"/>
    </location>
    <ligand>
        <name>L-glutamate</name>
        <dbReference type="ChEBI" id="CHEBI:29985"/>
    </ligand>
</feature>
<dbReference type="UniPathway" id="UPA00204"/>
<keyword evidence="11" id="KW-0317">Glutathione biosynthesis</keyword>
<evidence type="ECO:0000256" key="5">
    <source>
        <dbReference type="ARBA" id="ARBA00022801"/>
    </source>
</evidence>
<evidence type="ECO:0000256" key="2">
    <source>
        <dbReference type="ARBA" id="ARBA00001089"/>
    </source>
</evidence>
<comment type="catalytic activity">
    <reaction evidence="8 11">
        <text>an N-terminal (5-L-glutamyl)-[peptide] + an alpha-amino acid = 5-L-glutamyl amino acid + an N-terminal L-alpha-aminoacyl-[peptide]</text>
        <dbReference type="Rhea" id="RHEA:23904"/>
        <dbReference type="Rhea" id="RHEA-COMP:9780"/>
        <dbReference type="Rhea" id="RHEA-COMP:9795"/>
        <dbReference type="ChEBI" id="CHEBI:77644"/>
        <dbReference type="ChEBI" id="CHEBI:78597"/>
        <dbReference type="ChEBI" id="CHEBI:78599"/>
        <dbReference type="ChEBI" id="CHEBI:78608"/>
        <dbReference type="EC" id="2.3.2.2"/>
    </reaction>
</comment>
<dbReference type="SUPFAM" id="SSF56235">
    <property type="entry name" value="N-terminal nucleophile aminohydrolases (Ntn hydrolases)"/>
    <property type="match status" value="1"/>
</dbReference>
<keyword evidence="13" id="KW-0732">Signal</keyword>
<feature type="signal peptide" evidence="13">
    <location>
        <begin position="1"/>
        <end position="22"/>
    </location>
</feature>
<comment type="catalytic activity">
    <reaction evidence="2 11">
        <text>glutathione + H2O = L-cysteinylglycine + L-glutamate</text>
        <dbReference type="Rhea" id="RHEA:28807"/>
        <dbReference type="ChEBI" id="CHEBI:15377"/>
        <dbReference type="ChEBI" id="CHEBI:29985"/>
        <dbReference type="ChEBI" id="CHEBI:57925"/>
        <dbReference type="ChEBI" id="CHEBI:61694"/>
        <dbReference type="EC" id="3.4.19.13"/>
    </reaction>
</comment>
<comment type="catalytic activity">
    <reaction evidence="1 11">
        <text>an S-substituted glutathione + H2O = an S-substituted L-cysteinylglycine + L-glutamate</text>
        <dbReference type="Rhea" id="RHEA:59468"/>
        <dbReference type="ChEBI" id="CHEBI:15377"/>
        <dbReference type="ChEBI" id="CHEBI:29985"/>
        <dbReference type="ChEBI" id="CHEBI:90779"/>
        <dbReference type="ChEBI" id="CHEBI:143103"/>
        <dbReference type="EC" id="3.4.19.13"/>
    </reaction>
</comment>
<feature type="binding site" evidence="10">
    <location>
        <position position="490"/>
    </location>
    <ligand>
        <name>L-glutamate</name>
        <dbReference type="ChEBI" id="CHEBI:29985"/>
    </ligand>
</feature>
<dbReference type="Gene3D" id="3.60.20.40">
    <property type="match status" value="1"/>
</dbReference>
<keyword evidence="4 11" id="KW-0808">Transferase</keyword>
<evidence type="ECO:0000256" key="12">
    <source>
        <dbReference type="SAM" id="MobiDB-lite"/>
    </source>
</evidence>
<dbReference type="EMBL" id="FXWH01000001">
    <property type="protein sequence ID" value="SMQ64829.1"/>
    <property type="molecule type" value="Genomic_DNA"/>
</dbReference>
<dbReference type="GO" id="GO:0103068">
    <property type="term" value="F:leukotriene C4 gamma-glutamyl transferase activity"/>
    <property type="evidence" value="ECO:0007669"/>
    <property type="project" value="UniProtKB-EC"/>
</dbReference>
<evidence type="ECO:0000256" key="13">
    <source>
        <dbReference type="SAM" id="SignalP"/>
    </source>
</evidence>
<evidence type="ECO:0000256" key="9">
    <source>
        <dbReference type="PIRSR" id="PIRSR600101-1"/>
    </source>
</evidence>
<dbReference type="PANTHER" id="PTHR43199:SF1">
    <property type="entry name" value="GLUTATHIONE HYDROLASE PROENZYME"/>
    <property type="match status" value="1"/>
</dbReference>
<keyword evidence="7 11" id="KW-0012">Acyltransferase</keyword>
<keyword evidence="15" id="KW-1185">Reference proteome</keyword>
<dbReference type="NCBIfam" id="TIGR00066">
    <property type="entry name" value="g_glut_trans"/>
    <property type="match status" value="1"/>
</dbReference>
<dbReference type="GO" id="GO:0006751">
    <property type="term" value="P:glutathione catabolic process"/>
    <property type="evidence" value="ECO:0007669"/>
    <property type="project" value="UniProtKB-UniRule"/>
</dbReference>
<sequence length="591" mass="62822">MIWLRKIRIHLVLVALSATALAGCVGGQQAAQQDPEAATGRVAKEQATGNNYMVAAATEMATDAGVEVLAKGGTAVDAAIAVQAMLTLTEPQSSGIGGGAFILYWDNENKQLYTIDAREKAPLAAGGDLFLKANGEPESWIDAVVGGRSVGVPGVLAGLNMAHERWGNQRWSELFQATITAADEGFEVSPRLARLLELEINPGLTKLSPAKEYFYPNGKPLQAGTWKKNPELAATLRSISADGIKPFYEGELATDMVTAVQNSAIAPGLLAEEDLASYSAKLRDPVCAPYRNYEVCGMGPPSSGGLTLLQTLGILESFDLAELGVNSEEALHYFTQASRLAFADRNRYIADTDFVEVPMAAMLHPDYLAERAAMISAEDMGFARAGELLEGRLTTSSPELPNTTHVAIVDAKGNAVSMTSSIEMGFGSSVMVNGYLLNNQLTDFSRVPEINGNQVANRVEPGKRPRSSMAPTMIFDAEGNLRHALGSPGGTRIINYVTQTVIGLIDWELGMQQAIDLPKITNVNGGTAVEKVAGSSELAADLKARGHDVQVRDLNSGLHGITLLPDGNLIGGADPRREGRAKGDQKDESND</sequence>
<feature type="chain" id="PRO_5012644730" description="Glutathione hydrolase proenzyme" evidence="13">
    <location>
        <begin position="23"/>
        <end position="591"/>
    </location>
</feature>
<reference evidence="15" key="1">
    <citation type="submission" date="2017-04" db="EMBL/GenBank/DDBJ databases">
        <authorList>
            <person name="Varghese N."/>
            <person name="Submissions S."/>
        </authorList>
    </citation>
    <scope>NUCLEOTIDE SEQUENCE [LARGE SCALE GENOMIC DNA]</scope>
</reference>
<feature type="compositionally biased region" description="Basic and acidic residues" evidence="12">
    <location>
        <begin position="574"/>
        <end position="591"/>
    </location>
</feature>
<dbReference type="InterPro" id="IPR043138">
    <property type="entry name" value="GGT_lsub"/>
</dbReference>
<dbReference type="InterPro" id="IPR051792">
    <property type="entry name" value="GGT_bact"/>
</dbReference>
<dbReference type="Proteomes" id="UP000194450">
    <property type="component" value="Unassembled WGS sequence"/>
</dbReference>
<comment type="similarity">
    <text evidence="3 11">Belongs to the gamma-glutamyltransferase family.</text>
</comment>
<evidence type="ECO:0000256" key="3">
    <source>
        <dbReference type="ARBA" id="ARBA00009381"/>
    </source>
</evidence>
<feature type="binding site" evidence="10">
    <location>
        <position position="118"/>
    </location>
    <ligand>
        <name>L-glutamate</name>
        <dbReference type="ChEBI" id="CHEBI:29985"/>
    </ligand>
</feature>
<dbReference type="EC" id="2.3.2.2" evidence="11"/>
<dbReference type="GO" id="GO:0036374">
    <property type="term" value="F:glutathione hydrolase activity"/>
    <property type="evidence" value="ECO:0007669"/>
    <property type="project" value="UniProtKB-UniRule"/>
</dbReference>
<evidence type="ECO:0000256" key="11">
    <source>
        <dbReference type="RuleBase" id="RU368036"/>
    </source>
</evidence>
<evidence type="ECO:0000313" key="14">
    <source>
        <dbReference type="EMBL" id="SMQ64829.1"/>
    </source>
</evidence>
<dbReference type="AlphaFoldDB" id="A0A1Y6ERD1"/>
<dbReference type="PANTHER" id="PTHR43199">
    <property type="entry name" value="GLUTATHIONE HYDROLASE"/>
    <property type="match status" value="1"/>
</dbReference>
<keyword evidence="6 11" id="KW-0865">Zymogen</keyword>
<comment type="PTM">
    <text evidence="11">Cleaved by autocatalysis into a large and a small subunit.</text>
</comment>
<dbReference type="RefSeq" id="WP_086434223.1">
    <property type="nucleotide sequence ID" value="NZ_FXWH01000001.1"/>
</dbReference>
<evidence type="ECO:0000256" key="4">
    <source>
        <dbReference type="ARBA" id="ARBA00022679"/>
    </source>
</evidence>
<keyword evidence="5 11" id="KW-0378">Hydrolase</keyword>
<protein>
    <recommendedName>
        <fullName evidence="11">Glutathione hydrolase proenzyme</fullName>
        <ecNumber evidence="11">2.3.2.2</ecNumber>
        <ecNumber evidence="11">3.4.19.13</ecNumber>
    </recommendedName>
    <component>
        <recommendedName>
            <fullName evidence="11">Glutathione hydrolase large chain</fullName>
        </recommendedName>
    </component>
    <component>
        <recommendedName>
            <fullName evidence="11">Glutathione hydrolase small chain</fullName>
        </recommendedName>
    </component>
</protein>
<dbReference type="PRINTS" id="PR01210">
    <property type="entry name" value="GGTRANSPTASE"/>
</dbReference>
<evidence type="ECO:0000256" key="10">
    <source>
        <dbReference type="PIRSR" id="PIRSR600101-2"/>
    </source>
</evidence>